<proteinExistence type="predicted"/>
<dbReference type="SUPFAM" id="SSF47413">
    <property type="entry name" value="lambda repressor-like DNA-binding domains"/>
    <property type="match status" value="1"/>
</dbReference>
<dbReference type="Gene3D" id="1.10.260.40">
    <property type="entry name" value="lambda repressor-like DNA-binding domains"/>
    <property type="match status" value="1"/>
</dbReference>
<dbReference type="InterPro" id="IPR010982">
    <property type="entry name" value="Lambda_DNA-bd_dom_sf"/>
</dbReference>
<organism evidence="2 3">
    <name type="scientific">Pectinatus haikarae</name>
    <dbReference type="NCBI Taxonomy" id="349096"/>
    <lineage>
        <taxon>Bacteria</taxon>
        <taxon>Bacillati</taxon>
        <taxon>Bacillota</taxon>
        <taxon>Negativicutes</taxon>
        <taxon>Selenomonadales</taxon>
        <taxon>Selenomonadaceae</taxon>
        <taxon>Pectinatus</taxon>
    </lineage>
</organism>
<feature type="domain" description="HTH cro/C1-type" evidence="1">
    <location>
        <begin position="1"/>
        <end position="46"/>
    </location>
</feature>
<evidence type="ECO:0000313" key="3">
    <source>
        <dbReference type="Proteomes" id="UP001239167"/>
    </source>
</evidence>
<evidence type="ECO:0000313" key="2">
    <source>
        <dbReference type="EMBL" id="MDQ0204955.1"/>
    </source>
</evidence>
<accession>A0ABT9YAT3</accession>
<dbReference type="CDD" id="cd00093">
    <property type="entry name" value="HTH_XRE"/>
    <property type="match status" value="1"/>
</dbReference>
<name>A0ABT9YAT3_9FIRM</name>
<dbReference type="Proteomes" id="UP001239167">
    <property type="component" value="Unassembled WGS sequence"/>
</dbReference>
<dbReference type="InterPro" id="IPR001387">
    <property type="entry name" value="Cro/C1-type_HTH"/>
</dbReference>
<reference evidence="2 3" key="1">
    <citation type="submission" date="2023-07" db="EMBL/GenBank/DDBJ databases">
        <title>Genomic Encyclopedia of Type Strains, Phase IV (KMG-IV): sequencing the most valuable type-strain genomes for metagenomic binning, comparative biology and taxonomic classification.</title>
        <authorList>
            <person name="Goeker M."/>
        </authorList>
    </citation>
    <scope>NUCLEOTIDE SEQUENCE [LARGE SCALE GENOMIC DNA]</scope>
    <source>
        <strain evidence="2 3">DSM 16980</strain>
    </source>
</reference>
<sequence>MSQQKLADMVGVNRTTIGKYELKNVRPAYEVLEKMCRILHTTPEYLSGFDQIYPLHEEEPLELINFIREENYTLNGMPVTQKEKERLSKIIEVLYGDDEIKPNKYKKK</sequence>
<protein>
    <submittedName>
        <fullName evidence="2">Transcriptional regulator with XRE-family HTH domain</fullName>
    </submittedName>
</protein>
<keyword evidence="3" id="KW-1185">Reference proteome</keyword>
<dbReference type="PROSITE" id="PS50943">
    <property type="entry name" value="HTH_CROC1"/>
    <property type="match status" value="1"/>
</dbReference>
<comment type="caution">
    <text evidence="2">The sequence shown here is derived from an EMBL/GenBank/DDBJ whole genome shotgun (WGS) entry which is preliminary data.</text>
</comment>
<gene>
    <name evidence="2" type="ORF">J2S01_002689</name>
</gene>
<evidence type="ECO:0000259" key="1">
    <source>
        <dbReference type="PROSITE" id="PS50943"/>
    </source>
</evidence>
<dbReference type="EMBL" id="JAUSUE010000024">
    <property type="protein sequence ID" value="MDQ0204955.1"/>
    <property type="molecule type" value="Genomic_DNA"/>
</dbReference>
<dbReference type="Pfam" id="PF01381">
    <property type="entry name" value="HTH_3"/>
    <property type="match status" value="1"/>
</dbReference>